<dbReference type="PROSITE" id="PS51916">
    <property type="entry name" value="DEUBAD"/>
    <property type="match status" value="1"/>
</dbReference>
<dbReference type="CDD" id="cd21865">
    <property type="entry name" value="DEUBAD_NFRKB"/>
    <property type="match status" value="1"/>
</dbReference>
<evidence type="ECO:0000256" key="1">
    <source>
        <dbReference type="ARBA" id="ARBA00004123"/>
    </source>
</evidence>
<reference evidence="5" key="2">
    <citation type="submission" date="2019-07" db="EMBL/GenBank/DDBJ databases">
        <authorList>
            <person name="Yang Y."/>
            <person name="Bocs S."/>
            <person name="Baudouin L."/>
        </authorList>
    </citation>
    <scope>NUCLEOTIDE SEQUENCE</scope>
    <source>
        <tissue evidence="5">Spear leaf of Hainan Tall coconut</tissue>
    </source>
</reference>
<comment type="subcellular location">
    <subcellularLocation>
        <location evidence="1">Nucleus</location>
    </subcellularLocation>
</comment>
<evidence type="ECO:0000256" key="3">
    <source>
        <dbReference type="SAM" id="MobiDB-lite"/>
    </source>
</evidence>
<dbReference type="GO" id="GO:0031011">
    <property type="term" value="C:Ino80 complex"/>
    <property type="evidence" value="ECO:0007669"/>
    <property type="project" value="InterPro"/>
</dbReference>
<name>A0A8K0I199_COCNU</name>
<organism evidence="5 6">
    <name type="scientific">Cocos nucifera</name>
    <name type="common">Coconut palm</name>
    <dbReference type="NCBI Taxonomy" id="13894"/>
    <lineage>
        <taxon>Eukaryota</taxon>
        <taxon>Viridiplantae</taxon>
        <taxon>Streptophyta</taxon>
        <taxon>Embryophyta</taxon>
        <taxon>Tracheophyta</taxon>
        <taxon>Spermatophyta</taxon>
        <taxon>Magnoliopsida</taxon>
        <taxon>Liliopsida</taxon>
        <taxon>Arecaceae</taxon>
        <taxon>Arecoideae</taxon>
        <taxon>Cocoseae</taxon>
        <taxon>Attaleinae</taxon>
        <taxon>Cocos</taxon>
    </lineage>
</organism>
<evidence type="ECO:0000313" key="5">
    <source>
        <dbReference type="EMBL" id="KAG1331618.1"/>
    </source>
</evidence>
<comment type="caution">
    <text evidence="5">The sequence shown here is derived from an EMBL/GenBank/DDBJ whole genome shotgun (WGS) entry which is preliminary data.</text>
</comment>
<dbReference type="InterPro" id="IPR044867">
    <property type="entry name" value="DEUBAD_dom"/>
</dbReference>
<feature type="region of interest" description="Disordered" evidence="3">
    <location>
        <begin position="395"/>
        <end position="444"/>
    </location>
</feature>
<feature type="compositionally biased region" description="Polar residues" evidence="3">
    <location>
        <begin position="481"/>
        <end position="493"/>
    </location>
</feature>
<dbReference type="InterPro" id="IPR024867">
    <property type="entry name" value="NFRKB"/>
</dbReference>
<feature type="region of interest" description="Disordered" evidence="3">
    <location>
        <begin position="481"/>
        <end position="511"/>
    </location>
</feature>
<protein>
    <recommendedName>
        <fullName evidence="4">DEUBAD domain-containing protein</fullName>
    </recommendedName>
</protein>
<dbReference type="AlphaFoldDB" id="A0A8K0I199"/>
<accession>A0A8K0I199</accession>
<keyword evidence="2" id="KW-0539">Nucleus</keyword>
<dbReference type="EMBL" id="CM017873">
    <property type="protein sequence ID" value="KAG1331618.1"/>
    <property type="molecule type" value="Genomic_DNA"/>
</dbReference>
<evidence type="ECO:0000256" key="2">
    <source>
        <dbReference type="ARBA" id="ARBA00023242"/>
    </source>
</evidence>
<evidence type="ECO:0000313" key="6">
    <source>
        <dbReference type="Proteomes" id="UP000797356"/>
    </source>
</evidence>
<feature type="compositionally biased region" description="Basic and acidic residues" evidence="3">
    <location>
        <begin position="395"/>
        <end position="424"/>
    </location>
</feature>
<dbReference type="PANTHER" id="PTHR13052:SF2">
    <property type="entry name" value="NUCLEAR FACTOR KAPPA-B-BINDING PROTEIN"/>
    <property type="match status" value="1"/>
</dbReference>
<reference evidence="5" key="1">
    <citation type="journal article" date="2017" name="Gigascience">
        <title>The genome draft of coconut (Cocos nucifera).</title>
        <authorList>
            <person name="Xiao Y."/>
            <person name="Xu P."/>
            <person name="Fan H."/>
            <person name="Baudouin L."/>
            <person name="Xia W."/>
            <person name="Bocs S."/>
            <person name="Xu J."/>
            <person name="Li Q."/>
            <person name="Guo A."/>
            <person name="Zhou L."/>
            <person name="Li J."/>
            <person name="Wu Y."/>
            <person name="Ma Z."/>
            <person name="Armero A."/>
            <person name="Issali A.E."/>
            <person name="Liu N."/>
            <person name="Peng M."/>
            <person name="Yang Y."/>
        </authorList>
    </citation>
    <scope>NUCLEOTIDE SEQUENCE</scope>
    <source>
        <tissue evidence="5">Spear leaf of Hainan Tall coconut</tissue>
    </source>
</reference>
<keyword evidence="6" id="KW-1185">Reference proteome</keyword>
<sequence length="827" mass="93509">MTEPEELTVPSEITLFLSLKISTSKGNPIHCSFAPLPQPPMRKMTCRMAAGQQKKRLTSSNLHEQYRGKKRKRLDSSDYVLNLRSHIDLEWDDNLRRAVAKREQVGITWMDMAPFVDSVPKFHSGLADVISVPQAIFSLENLTEVLSYEVWATCLSESERKLLTQFLPSGTGAEHAVHSLLNGENHHFGNLYLKWSATCCSGNLHPDAVVRTEQRFRVNRRAYYYEIKKYHTGMLEVLKKWKEKWLCCKDPEKLWREGFTKHKQGSLTVSAEMAKVPSMAKKEIPHKVCIHNGDTAKYMSCIKVSKTQHQLVKNIKHSGDGIQSKFLNRVLGDIQSFHVQPYETFEEEEKKRLHEHWVQVANKDIPTAFELHRNKKLLRVQWMKSLRQEHAEKMKLTMDKHEKAENLETSPKKSAENGDYEHQPNPDMTDQEDADSPHDSQDDHHLECIQSLNGHLDPSPIESSPIAVNKAAGQDILKLTENSPSLSQSLEKQNPSDEDVTRAKASSSSAKDVWQIESINDPYYQTTPESQEYLSAGELSLRQPQFTEECPTDVIDLERNIIEPEAGATVASTFHLDSGASVFCSYANQDCNELLPNFSKGPGMLSSYPHEQMNGVKQPGLQFLMANDSLSESGQFSHQFHEEQKLLGQREVREKELYMNQIMNKNAYSGGRYPSQGHFSSVDQQSFSALQSSVNGGSMGYNWFPGEHQAYANWSGAESLSSQGQCLLDGSNADGSLFSVFSNKISSCSPYDTASSAQYIQARDYTSGAVPTAENIYRYAHHQLDNSGRQEATTAPSMNNMSRMNFPHQNPGLHDPMGKPFLRPWNR</sequence>
<dbReference type="Proteomes" id="UP000797356">
    <property type="component" value="Chromosome 2"/>
</dbReference>
<dbReference type="OrthoDB" id="70874at2759"/>
<feature type="domain" description="DEUBAD" evidence="4">
    <location>
        <begin position="133"/>
        <end position="244"/>
    </location>
</feature>
<dbReference type="PANTHER" id="PTHR13052">
    <property type="entry name" value="NFRKB-RELATED"/>
    <property type="match status" value="1"/>
</dbReference>
<evidence type="ECO:0000259" key="4">
    <source>
        <dbReference type="PROSITE" id="PS51916"/>
    </source>
</evidence>
<proteinExistence type="predicted"/>
<feature type="compositionally biased region" description="Basic and acidic residues" evidence="3">
    <location>
        <begin position="435"/>
        <end position="444"/>
    </location>
</feature>
<gene>
    <name evidence="5" type="ORF">COCNU_02G015860</name>
</gene>